<dbReference type="NCBIfam" id="TIGR00041">
    <property type="entry name" value="DTMP_kinase"/>
    <property type="match status" value="1"/>
</dbReference>
<keyword evidence="6 11" id="KW-0547">Nucleotide-binding</keyword>
<dbReference type="PROSITE" id="PS01331">
    <property type="entry name" value="THYMIDYLATE_KINASE"/>
    <property type="match status" value="1"/>
</dbReference>
<dbReference type="InterPro" id="IPR027417">
    <property type="entry name" value="P-loop_NTPase"/>
</dbReference>
<dbReference type="EC" id="2.7.4.9" evidence="2 11"/>
<dbReference type="HAMAP" id="MF_00165">
    <property type="entry name" value="Thymidylate_kinase"/>
    <property type="match status" value="1"/>
</dbReference>
<evidence type="ECO:0000313" key="14">
    <source>
        <dbReference type="Proteomes" id="UP001241747"/>
    </source>
</evidence>
<dbReference type="GO" id="GO:0004798">
    <property type="term" value="F:dTMP kinase activity"/>
    <property type="evidence" value="ECO:0007669"/>
    <property type="project" value="UniProtKB-EC"/>
</dbReference>
<evidence type="ECO:0000256" key="6">
    <source>
        <dbReference type="ARBA" id="ARBA00022741"/>
    </source>
</evidence>
<dbReference type="EMBL" id="JAUSVY010000011">
    <property type="protein sequence ID" value="MDQ0506956.1"/>
    <property type="molecule type" value="Genomic_DNA"/>
</dbReference>
<dbReference type="Proteomes" id="UP001241747">
    <property type="component" value="Unassembled WGS sequence"/>
</dbReference>
<evidence type="ECO:0000256" key="11">
    <source>
        <dbReference type="HAMAP-Rule" id="MF_00165"/>
    </source>
</evidence>
<keyword evidence="7 11" id="KW-0418">Kinase</keyword>
<sequence length="220" mass="22821">MSARGLFITLEGGEGTGKSTQARLLAAHLRARGRRVVETREPGGSAGAEAVRHVLLSGAAEPLGPRVEALLFAAARADHVAVLIAPALAAGTVVVCDRFMDSTRVYQGVVGHVEPELLRGLERVCVKARPDLTLVLDVPPEVGLGRAAARGKGAVADRFEREGLAYHGAVRDAFLALAAAEPERCAVVDATPAAEAVAVRIAALVDARLALESTGAEAMR</sequence>
<keyword evidence="5 11" id="KW-0545">Nucleotide biosynthesis</keyword>
<comment type="function">
    <text evidence="11">Phosphorylation of dTMP to form dTDP in both de novo and salvage pathways of dTTP synthesis.</text>
</comment>
<protein>
    <recommendedName>
        <fullName evidence="3 11">Thymidylate kinase</fullName>
        <ecNumber evidence="2 11">2.7.4.9</ecNumber>
    </recommendedName>
    <alternativeName>
        <fullName evidence="9 11">dTMP kinase</fullName>
    </alternativeName>
</protein>
<dbReference type="InterPro" id="IPR039430">
    <property type="entry name" value="Thymidylate_kin-like_dom"/>
</dbReference>
<accession>A0ABU0LIK0</accession>
<dbReference type="InterPro" id="IPR018094">
    <property type="entry name" value="Thymidylate_kinase"/>
</dbReference>
<dbReference type="InterPro" id="IPR018095">
    <property type="entry name" value="Thymidylate_kin_CS"/>
</dbReference>
<dbReference type="CDD" id="cd01672">
    <property type="entry name" value="TMPK"/>
    <property type="match status" value="1"/>
</dbReference>
<organism evidence="13 14">
    <name type="scientific">Xanthobacter agilis</name>
    <dbReference type="NCBI Taxonomy" id="47492"/>
    <lineage>
        <taxon>Bacteria</taxon>
        <taxon>Pseudomonadati</taxon>
        <taxon>Pseudomonadota</taxon>
        <taxon>Alphaproteobacteria</taxon>
        <taxon>Hyphomicrobiales</taxon>
        <taxon>Xanthobacteraceae</taxon>
        <taxon>Xanthobacter</taxon>
    </lineage>
</organism>
<name>A0ABU0LIK0_XANAG</name>
<evidence type="ECO:0000256" key="4">
    <source>
        <dbReference type="ARBA" id="ARBA00022679"/>
    </source>
</evidence>
<evidence type="ECO:0000256" key="3">
    <source>
        <dbReference type="ARBA" id="ARBA00017144"/>
    </source>
</evidence>
<dbReference type="PANTHER" id="PTHR10344">
    <property type="entry name" value="THYMIDYLATE KINASE"/>
    <property type="match status" value="1"/>
</dbReference>
<gene>
    <name evidence="11" type="primary">tmk</name>
    <name evidence="13" type="ORF">QOZ94_003771</name>
</gene>
<evidence type="ECO:0000256" key="8">
    <source>
        <dbReference type="ARBA" id="ARBA00022840"/>
    </source>
</evidence>
<feature type="binding site" evidence="11">
    <location>
        <begin position="12"/>
        <end position="19"/>
    </location>
    <ligand>
        <name>ATP</name>
        <dbReference type="ChEBI" id="CHEBI:30616"/>
    </ligand>
</feature>
<comment type="similarity">
    <text evidence="1 11">Belongs to the thymidylate kinase family.</text>
</comment>
<dbReference type="SUPFAM" id="SSF52540">
    <property type="entry name" value="P-loop containing nucleoside triphosphate hydrolases"/>
    <property type="match status" value="1"/>
</dbReference>
<evidence type="ECO:0000256" key="9">
    <source>
        <dbReference type="ARBA" id="ARBA00029962"/>
    </source>
</evidence>
<evidence type="ECO:0000256" key="2">
    <source>
        <dbReference type="ARBA" id="ARBA00012980"/>
    </source>
</evidence>
<dbReference type="RefSeq" id="WP_237346557.1">
    <property type="nucleotide sequence ID" value="NZ_JABWGX010000020.1"/>
</dbReference>
<evidence type="ECO:0000256" key="5">
    <source>
        <dbReference type="ARBA" id="ARBA00022727"/>
    </source>
</evidence>
<evidence type="ECO:0000256" key="7">
    <source>
        <dbReference type="ARBA" id="ARBA00022777"/>
    </source>
</evidence>
<evidence type="ECO:0000256" key="10">
    <source>
        <dbReference type="ARBA" id="ARBA00048743"/>
    </source>
</evidence>
<comment type="caution">
    <text evidence="13">The sequence shown here is derived from an EMBL/GenBank/DDBJ whole genome shotgun (WGS) entry which is preliminary data.</text>
</comment>
<dbReference type="PANTHER" id="PTHR10344:SF4">
    <property type="entry name" value="UMP-CMP KINASE 2, MITOCHONDRIAL"/>
    <property type="match status" value="1"/>
</dbReference>
<keyword evidence="8 11" id="KW-0067">ATP-binding</keyword>
<dbReference type="Gene3D" id="3.40.50.300">
    <property type="entry name" value="P-loop containing nucleotide triphosphate hydrolases"/>
    <property type="match status" value="1"/>
</dbReference>
<keyword evidence="4 11" id="KW-0808">Transferase</keyword>
<evidence type="ECO:0000313" key="13">
    <source>
        <dbReference type="EMBL" id="MDQ0506956.1"/>
    </source>
</evidence>
<feature type="domain" description="Thymidylate kinase-like" evidence="12">
    <location>
        <begin position="10"/>
        <end position="199"/>
    </location>
</feature>
<dbReference type="Pfam" id="PF02223">
    <property type="entry name" value="Thymidylate_kin"/>
    <property type="match status" value="1"/>
</dbReference>
<evidence type="ECO:0000256" key="1">
    <source>
        <dbReference type="ARBA" id="ARBA00009776"/>
    </source>
</evidence>
<comment type="catalytic activity">
    <reaction evidence="10 11">
        <text>dTMP + ATP = dTDP + ADP</text>
        <dbReference type="Rhea" id="RHEA:13517"/>
        <dbReference type="ChEBI" id="CHEBI:30616"/>
        <dbReference type="ChEBI" id="CHEBI:58369"/>
        <dbReference type="ChEBI" id="CHEBI:63528"/>
        <dbReference type="ChEBI" id="CHEBI:456216"/>
        <dbReference type="EC" id="2.7.4.9"/>
    </reaction>
</comment>
<reference evidence="13 14" key="1">
    <citation type="submission" date="2023-07" db="EMBL/GenBank/DDBJ databases">
        <title>Genomic Encyclopedia of Type Strains, Phase IV (KMG-IV): sequencing the most valuable type-strain genomes for metagenomic binning, comparative biology and taxonomic classification.</title>
        <authorList>
            <person name="Goeker M."/>
        </authorList>
    </citation>
    <scope>NUCLEOTIDE SEQUENCE [LARGE SCALE GENOMIC DNA]</scope>
    <source>
        <strain evidence="13 14">DSM 3770</strain>
    </source>
</reference>
<keyword evidence="14" id="KW-1185">Reference proteome</keyword>
<evidence type="ECO:0000259" key="12">
    <source>
        <dbReference type="Pfam" id="PF02223"/>
    </source>
</evidence>
<proteinExistence type="inferred from homology"/>